<sequence length="138" mass="15231">MAEEGRTDKKKTRELICICCPVGCRLTVLSDGEDMEIQGNRCKRGKEYAVNELLHPMRSLTTTVRVKGGADKRVPVRTKQEIPKEKIMECMAVLKKTEVAAPVKRGDIVVKNIAGTGADIIAAKDISTSSFHVMDKML</sequence>
<dbReference type="Proteomes" id="UP001652394">
    <property type="component" value="Unassembled WGS sequence"/>
</dbReference>
<dbReference type="PANTHER" id="PTHR39450:SF1">
    <property type="entry name" value="DUF1667 DOMAIN-CONTAINING PROTEIN"/>
    <property type="match status" value="1"/>
</dbReference>
<evidence type="ECO:0000313" key="1">
    <source>
        <dbReference type="EMBL" id="MCU6748460.1"/>
    </source>
</evidence>
<dbReference type="SUPFAM" id="SSF160148">
    <property type="entry name" value="CPE0013-like"/>
    <property type="match status" value="1"/>
</dbReference>
<dbReference type="Gene3D" id="3.10.530.10">
    <property type="entry name" value="CPE0013-like"/>
    <property type="match status" value="1"/>
</dbReference>
<dbReference type="Pfam" id="PF07892">
    <property type="entry name" value="DUF1667"/>
    <property type="match status" value="1"/>
</dbReference>
<comment type="caution">
    <text evidence="1">The sequence shown here is derived from an EMBL/GenBank/DDBJ whole genome shotgun (WGS) entry which is preliminary data.</text>
</comment>
<dbReference type="RefSeq" id="WP_267304248.1">
    <property type="nucleotide sequence ID" value="NZ_JAOQJX010000023.1"/>
</dbReference>
<proteinExistence type="predicted"/>
<gene>
    <name evidence="1" type="ORF">OCV51_12485</name>
</gene>
<organism evidence="1 2">
    <name type="scientific">Faecalicatena acetigenes</name>
    <dbReference type="NCBI Taxonomy" id="2981790"/>
    <lineage>
        <taxon>Bacteria</taxon>
        <taxon>Bacillati</taxon>
        <taxon>Bacillota</taxon>
        <taxon>Clostridia</taxon>
        <taxon>Lachnospirales</taxon>
        <taxon>Lachnospiraceae</taxon>
        <taxon>Faecalicatena</taxon>
    </lineage>
</organism>
<dbReference type="PANTHER" id="PTHR39450">
    <property type="entry name" value="MOLYBDOPTERIN OXIDOREDUCTASE, 4FE-4S CLUSTER-BINDING SUBUNIT"/>
    <property type="match status" value="1"/>
</dbReference>
<dbReference type="EMBL" id="JAOQJX010000023">
    <property type="protein sequence ID" value="MCU6748460.1"/>
    <property type="molecule type" value="Genomic_DNA"/>
</dbReference>
<dbReference type="InterPro" id="IPR012460">
    <property type="entry name" value="DUF1667"/>
</dbReference>
<name>A0ABT2TDU6_9FIRM</name>
<evidence type="ECO:0000313" key="2">
    <source>
        <dbReference type="Proteomes" id="UP001652394"/>
    </source>
</evidence>
<keyword evidence="2" id="KW-1185">Reference proteome</keyword>
<protein>
    <submittedName>
        <fullName evidence="1">DUF1667 domain-containing protein</fullName>
    </submittedName>
</protein>
<accession>A0ABT2TDU6</accession>
<dbReference type="InterPro" id="IPR036593">
    <property type="entry name" value="CPE0013-like_sf"/>
</dbReference>
<reference evidence="1 2" key="1">
    <citation type="journal article" date="2021" name="ISME Commun">
        <title>Automated analysis of genomic sequences facilitates high-throughput and comprehensive description of bacteria.</title>
        <authorList>
            <person name="Hitch T.C.A."/>
        </authorList>
    </citation>
    <scope>NUCLEOTIDE SEQUENCE [LARGE SCALE GENOMIC DNA]</scope>
    <source>
        <strain evidence="1 2">H2_18</strain>
    </source>
</reference>